<protein>
    <submittedName>
        <fullName evidence="5">ABC-type amino acid transport substrate-binding protein</fullName>
    </submittedName>
</protein>
<accession>A0ABT1GL85</accession>
<dbReference type="SMART" id="SM00062">
    <property type="entry name" value="PBPb"/>
    <property type="match status" value="1"/>
</dbReference>
<evidence type="ECO:0000259" key="4">
    <source>
        <dbReference type="SMART" id="SM00062"/>
    </source>
</evidence>
<evidence type="ECO:0000256" key="1">
    <source>
        <dbReference type="ARBA" id="ARBA00022729"/>
    </source>
</evidence>
<dbReference type="EMBL" id="JALJZU010000005">
    <property type="protein sequence ID" value="MCP2009251.1"/>
    <property type="molecule type" value="Genomic_DNA"/>
</dbReference>
<dbReference type="SUPFAM" id="SSF53850">
    <property type="entry name" value="Periplasmic binding protein-like II"/>
    <property type="match status" value="1"/>
</dbReference>
<gene>
    <name evidence="5" type="ORF">L1274_002964</name>
</gene>
<name>A0ABT1GL85_9BURK</name>
<feature type="signal peptide" evidence="3">
    <location>
        <begin position="1"/>
        <end position="26"/>
    </location>
</feature>
<feature type="region of interest" description="Disordered" evidence="2">
    <location>
        <begin position="263"/>
        <end position="283"/>
    </location>
</feature>
<dbReference type="InterPro" id="IPR001638">
    <property type="entry name" value="Solute-binding_3/MltF_N"/>
</dbReference>
<feature type="domain" description="Solute-binding protein family 3/N-terminal" evidence="4">
    <location>
        <begin position="26"/>
        <end position="246"/>
    </location>
</feature>
<evidence type="ECO:0000256" key="2">
    <source>
        <dbReference type="SAM" id="MobiDB-lite"/>
    </source>
</evidence>
<comment type="caution">
    <text evidence="5">The sequence shown here is derived from an EMBL/GenBank/DDBJ whole genome shotgun (WGS) entry which is preliminary data.</text>
</comment>
<organism evidence="5 6">
    <name type="scientific">Duganella violaceipulchra</name>
    <dbReference type="NCBI Taxonomy" id="2849652"/>
    <lineage>
        <taxon>Bacteria</taxon>
        <taxon>Pseudomonadati</taxon>
        <taxon>Pseudomonadota</taxon>
        <taxon>Betaproteobacteria</taxon>
        <taxon>Burkholderiales</taxon>
        <taxon>Oxalobacteraceae</taxon>
        <taxon>Telluria group</taxon>
        <taxon>Duganella</taxon>
    </lineage>
</organism>
<dbReference type="PANTHER" id="PTHR35936:SF19">
    <property type="entry name" value="AMINO-ACID-BINDING PROTEIN YXEM-RELATED"/>
    <property type="match status" value="1"/>
</dbReference>
<feature type="chain" id="PRO_5047135846" evidence="3">
    <location>
        <begin position="27"/>
        <end position="283"/>
    </location>
</feature>
<dbReference type="Gene3D" id="3.40.190.10">
    <property type="entry name" value="Periplasmic binding protein-like II"/>
    <property type="match status" value="2"/>
</dbReference>
<keyword evidence="6" id="KW-1185">Reference proteome</keyword>
<dbReference type="Pfam" id="PF00497">
    <property type="entry name" value="SBP_bac_3"/>
    <property type="match status" value="1"/>
</dbReference>
<evidence type="ECO:0000313" key="6">
    <source>
        <dbReference type="Proteomes" id="UP001162889"/>
    </source>
</evidence>
<reference evidence="5" key="1">
    <citation type="submission" date="2022-03" db="EMBL/GenBank/DDBJ databases">
        <title>Genome Encyclopedia of Bacteria and Archaea VI: Functional Genomics of Type Strains.</title>
        <authorList>
            <person name="Whitman W."/>
        </authorList>
    </citation>
    <scope>NUCLEOTIDE SEQUENCE</scope>
    <source>
        <strain evidence="5">HSC-15S17</strain>
    </source>
</reference>
<dbReference type="PANTHER" id="PTHR35936">
    <property type="entry name" value="MEMBRANE-BOUND LYTIC MUREIN TRANSGLYCOSYLASE F"/>
    <property type="match status" value="1"/>
</dbReference>
<evidence type="ECO:0000256" key="3">
    <source>
        <dbReference type="SAM" id="SignalP"/>
    </source>
</evidence>
<evidence type="ECO:0000313" key="5">
    <source>
        <dbReference type="EMBL" id="MCP2009251.1"/>
    </source>
</evidence>
<keyword evidence="1 3" id="KW-0732">Signal</keyword>
<sequence length="283" mass="30203">MRRRPATRCALWLALACALAAPSAPALTVGVIDSAPLAYRDAHGAAAGLHVDILTELAARTGIPIDIHIEPKARLLAELKVGKLDGAIFFASPQVELVALDAGVTDEARLVALGRRGTHLESYDDLLRAGTILHMADTTLGATLDADRRIRKHQVNTYEQMARMFVQQRADVIAGNMMVLLYQLRKTGGEQLVEPSAILFRKVDNHLFISKKSPHQDQTALLAQALQEMARSGAIDKFIGRYQGAEPGRLVLVPLAAAAPTAPAAASAPARTPAPAAKNNNPA</sequence>
<dbReference type="Proteomes" id="UP001162889">
    <property type="component" value="Unassembled WGS sequence"/>
</dbReference>
<proteinExistence type="predicted"/>